<dbReference type="InterPro" id="IPR029068">
    <property type="entry name" value="Glyas_Bleomycin-R_OHBP_Dase"/>
</dbReference>
<dbReference type="InterPro" id="IPR004360">
    <property type="entry name" value="Glyas_Fos-R_dOase_dom"/>
</dbReference>
<dbReference type="Proteomes" id="UP000092627">
    <property type="component" value="Unassembled WGS sequence"/>
</dbReference>
<dbReference type="PANTHER" id="PTHR33993">
    <property type="entry name" value="GLYOXALASE-RELATED"/>
    <property type="match status" value="1"/>
</dbReference>
<dbReference type="PANTHER" id="PTHR33993:SF1">
    <property type="entry name" value="GLYOXALASE FAMILY PROTEIN"/>
    <property type="match status" value="1"/>
</dbReference>
<gene>
    <name evidence="2" type="ORF">MAQ5080_02506</name>
</gene>
<evidence type="ECO:0000259" key="1">
    <source>
        <dbReference type="PROSITE" id="PS51819"/>
    </source>
</evidence>
<name>A0A1A8TJX7_9GAMM</name>
<dbReference type="CDD" id="cd07247">
    <property type="entry name" value="SgaA_N_like"/>
    <property type="match status" value="1"/>
</dbReference>
<reference evidence="2 3" key="1">
    <citation type="submission" date="2016-06" db="EMBL/GenBank/DDBJ databases">
        <authorList>
            <person name="Kjaerup R.B."/>
            <person name="Dalgaard T.S."/>
            <person name="Juul-Madsen H.R."/>
        </authorList>
    </citation>
    <scope>NUCLEOTIDE SEQUENCE [LARGE SCALE GENOMIC DNA]</scope>
    <source>
        <strain evidence="2 3">CECT 5080</strain>
    </source>
</reference>
<dbReference type="Pfam" id="PF00903">
    <property type="entry name" value="Glyoxalase"/>
    <property type="match status" value="1"/>
</dbReference>
<protein>
    <submittedName>
        <fullName evidence="2">Glyoxalase-like domain protein</fullName>
    </submittedName>
</protein>
<dbReference type="PROSITE" id="PS51819">
    <property type="entry name" value="VOC"/>
    <property type="match status" value="1"/>
</dbReference>
<dbReference type="SUPFAM" id="SSF54593">
    <property type="entry name" value="Glyoxalase/Bleomycin resistance protein/Dihydroxybiphenyl dioxygenase"/>
    <property type="match status" value="1"/>
</dbReference>
<accession>A0A1A8TJX7</accession>
<organism evidence="2 3">
    <name type="scientific">Marinomonas aquimarina</name>
    <dbReference type="NCBI Taxonomy" id="295068"/>
    <lineage>
        <taxon>Bacteria</taxon>
        <taxon>Pseudomonadati</taxon>
        <taxon>Pseudomonadota</taxon>
        <taxon>Gammaproteobacteria</taxon>
        <taxon>Oceanospirillales</taxon>
        <taxon>Oceanospirillaceae</taxon>
        <taxon>Marinomonas</taxon>
    </lineage>
</organism>
<dbReference type="EMBL" id="FLOC01000014">
    <property type="protein sequence ID" value="SBS33188.1"/>
    <property type="molecule type" value="Genomic_DNA"/>
</dbReference>
<dbReference type="OrthoDB" id="9792323at2"/>
<dbReference type="InterPro" id="IPR052164">
    <property type="entry name" value="Anthracycline_SecMetBiosynth"/>
</dbReference>
<dbReference type="RefSeq" id="WP_156496574.1">
    <property type="nucleotide sequence ID" value="NZ_FLOC01000014.1"/>
</dbReference>
<dbReference type="InterPro" id="IPR037523">
    <property type="entry name" value="VOC_core"/>
</dbReference>
<sequence>MQNNQINYVELPAKDLEANKAFFSRCFGWQFEDYGADYTAFSNAGLDGGFFRANFTSRPQTGAALVVLYSDHLETTLERVEQCGGIIEQPIFEFPGGRRFHFLDPCGNEWAVWSKVKAEG</sequence>
<proteinExistence type="predicted"/>
<dbReference type="AlphaFoldDB" id="A0A1A8TJX7"/>
<dbReference type="Gene3D" id="3.10.180.10">
    <property type="entry name" value="2,3-Dihydroxybiphenyl 1,2-Dioxygenase, domain 1"/>
    <property type="match status" value="1"/>
</dbReference>
<dbReference type="STRING" id="295068.MAQ5080_02506"/>
<evidence type="ECO:0000313" key="3">
    <source>
        <dbReference type="Proteomes" id="UP000092627"/>
    </source>
</evidence>
<feature type="domain" description="VOC" evidence="1">
    <location>
        <begin position="5"/>
        <end position="115"/>
    </location>
</feature>
<keyword evidence="3" id="KW-1185">Reference proteome</keyword>
<evidence type="ECO:0000313" key="2">
    <source>
        <dbReference type="EMBL" id="SBS33188.1"/>
    </source>
</evidence>